<dbReference type="OrthoDB" id="9809216at2"/>
<dbReference type="PIRSF" id="PIRSF037778">
    <property type="entry name" value="UCP037778_transp_RibU"/>
    <property type="match status" value="1"/>
</dbReference>
<dbReference type="eggNOG" id="COG3601">
    <property type="taxonomic scope" value="Bacteria"/>
</dbReference>
<comment type="subcellular location">
    <subcellularLocation>
        <location evidence="1">Cell membrane</location>
        <topology evidence="1">Multi-pass membrane protein</topology>
    </subcellularLocation>
</comment>
<dbReference type="STRING" id="867903.ThesuDRAFT_01201"/>
<accession>K6Q316</accession>
<keyword evidence="4 8" id="KW-1003">Cell membrane</keyword>
<dbReference type="InterPro" id="IPR024529">
    <property type="entry name" value="ECF_trnsprt_substrate-spec"/>
</dbReference>
<evidence type="ECO:0000256" key="1">
    <source>
        <dbReference type="ARBA" id="ARBA00004651"/>
    </source>
</evidence>
<dbReference type="PANTHER" id="PTHR38438">
    <property type="entry name" value="RIBOFLAVIN TRANSPORTER RIBU"/>
    <property type="match status" value="1"/>
</dbReference>
<sequence length="200" mass="21233">MVRRMVRLALLASMAFLLMLWEIQLTPLLPFIPAYLKYDPGDLPVLMGGFAYGPAAGATVALVKDLLFLFSGKSTAGWVGIAANLLASLAYVVPAAWLYRKIGSRWALALAMLVGTASTSAVMAVANYFVFLPLWGVPAEQVGATVVTAITPFNLIKGLATGVLALVAYPRIARVLEDPVFTTPVAEGWAGQAAGEPRRP</sequence>
<keyword evidence="5 9" id="KW-0812">Transmembrane</keyword>
<feature type="transmembrane region" description="Helical" evidence="9">
    <location>
        <begin position="76"/>
        <end position="99"/>
    </location>
</feature>
<dbReference type="EMBL" id="AENY02000002">
    <property type="protein sequence ID" value="EKP95449.1"/>
    <property type="molecule type" value="Genomic_DNA"/>
</dbReference>
<dbReference type="Gene3D" id="1.10.1760.20">
    <property type="match status" value="1"/>
</dbReference>
<evidence type="ECO:0000256" key="4">
    <source>
        <dbReference type="ARBA" id="ARBA00022475"/>
    </source>
</evidence>
<evidence type="ECO:0000256" key="9">
    <source>
        <dbReference type="SAM" id="Phobius"/>
    </source>
</evidence>
<evidence type="ECO:0000256" key="3">
    <source>
        <dbReference type="ARBA" id="ARBA00022448"/>
    </source>
</evidence>
<comment type="similarity">
    <text evidence="2 8">Belongs to the prokaryotic riboflavin transporter (P-RFT) (TC 2.A.87) family.</text>
</comment>
<evidence type="ECO:0000256" key="6">
    <source>
        <dbReference type="ARBA" id="ARBA00022989"/>
    </source>
</evidence>
<keyword evidence="6 9" id="KW-1133">Transmembrane helix</keyword>
<feature type="transmembrane region" description="Helical" evidence="9">
    <location>
        <begin position="142"/>
        <end position="169"/>
    </location>
</feature>
<keyword evidence="3 8" id="KW-0813">Transport</keyword>
<organism evidence="10 11">
    <name type="scientific">Thermaerobacter subterraneus DSM 13965</name>
    <dbReference type="NCBI Taxonomy" id="867903"/>
    <lineage>
        <taxon>Bacteria</taxon>
        <taxon>Bacillati</taxon>
        <taxon>Bacillota</taxon>
        <taxon>Clostridia</taxon>
        <taxon>Eubacteriales</taxon>
        <taxon>Clostridiales Family XVII. Incertae Sedis</taxon>
        <taxon>Thermaerobacter</taxon>
    </lineage>
</organism>
<protein>
    <recommendedName>
        <fullName evidence="8">Riboflavin transporter</fullName>
    </recommendedName>
</protein>
<dbReference type="GO" id="GO:0005886">
    <property type="term" value="C:plasma membrane"/>
    <property type="evidence" value="ECO:0007669"/>
    <property type="project" value="UniProtKB-SubCell"/>
</dbReference>
<keyword evidence="7 8" id="KW-0472">Membrane</keyword>
<reference evidence="10" key="1">
    <citation type="submission" date="2010-10" db="EMBL/GenBank/DDBJ databases">
        <authorList>
            <consortium name="US DOE Joint Genome Institute (JGI-PGF)"/>
            <person name="Lucas S."/>
            <person name="Copeland A."/>
            <person name="Lapidus A."/>
            <person name="Bruce D."/>
            <person name="Goodwin L."/>
            <person name="Pitluck S."/>
            <person name="Kyrpides N."/>
            <person name="Mavromatis K."/>
            <person name="Detter J.C."/>
            <person name="Han C."/>
            <person name="Land M."/>
            <person name="Hauser L."/>
            <person name="Markowitz V."/>
            <person name="Cheng J.-F."/>
            <person name="Hugenholtz P."/>
            <person name="Woyke T."/>
            <person name="Wu D."/>
            <person name="Pukall R."/>
            <person name="Wahrenburg C."/>
            <person name="Brambilla E."/>
            <person name="Klenk H.-P."/>
            <person name="Eisen J.A."/>
        </authorList>
    </citation>
    <scope>NUCLEOTIDE SEQUENCE [LARGE SCALE GENOMIC DNA]</scope>
    <source>
        <strain evidence="10">DSM 13965</strain>
    </source>
</reference>
<dbReference type="AlphaFoldDB" id="K6Q316"/>
<evidence type="ECO:0000313" key="11">
    <source>
        <dbReference type="Proteomes" id="UP000005710"/>
    </source>
</evidence>
<comment type="function">
    <text evidence="8">Probably a riboflavin-binding protein that interacts with the energy-coupling factor (ECF) ABC-transporter complex.</text>
</comment>
<dbReference type="InterPro" id="IPR025720">
    <property type="entry name" value="RibU"/>
</dbReference>
<dbReference type="Pfam" id="PF12822">
    <property type="entry name" value="ECF_trnsprt"/>
    <property type="match status" value="1"/>
</dbReference>
<reference evidence="10" key="2">
    <citation type="submission" date="2012-10" db="EMBL/GenBank/DDBJ databases">
        <title>Improved high-quality draft of Thermaerobacter subterraneus C21, DSM 13965.</title>
        <authorList>
            <consortium name="DOE Joint Genome Institute"/>
            <person name="Eisen J."/>
            <person name="Huntemann M."/>
            <person name="Wei C.-L."/>
            <person name="Han J."/>
            <person name="Detter J.C."/>
            <person name="Han C."/>
            <person name="Tapia R."/>
            <person name="Chen A."/>
            <person name="Kyrpides N."/>
            <person name="Mavromatis K."/>
            <person name="Markowitz V."/>
            <person name="Szeto E."/>
            <person name="Ivanova N."/>
            <person name="Mikhailova N."/>
            <person name="Ovchinnikova G."/>
            <person name="Pagani I."/>
            <person name="Pati A."/>
            <person name="Goodwin L."/>
            <person name="Nordberg H.P."/>
            <person name="Cantor M.N."/>
            <person name="Hua S.X."/>
            <person name="Woyke T."/>
            <person name="Eisen J."/>
            <person name="Klenk H.-P."/>
        </authorList>
    </citation>
    <scope>NUCLEOTIDE SEQUENCE [LARGE SCALE GENOMIC DNA]</scope>
    <source>
        <strain evidence="10">DSM 13965</strain>
    </source>
</reference>
<evidence type="ECO:0000256" key="7">
    <source>
        <dbReference type="ARBA" id="ARBA00023136"/>
    </source>
</evidence>
<gene>
    <name evidence="10" type="ORF">ThesuDRAFT_01201</name>
</gene>
<dbReference type="PANTHER" id="PTHR38438:SF1">
    <property type="entry name" value="RIBOFLAVIN TRANSPORTER RIBU"/>
    <property type="match status" value="1"/>
</dbReference>
<dbReference type="GO" id="GO:0032217">
    <property type="term" value="F:riboflavin transmembrane transporter activity"/>
    <property type="evidence" value="ECO:0007669"/>
    <property type="project" value="UniProtKB-UniRule"/>
</dbReference>
<keyword evidence="11" id="KW-1185">Reference proteome</keyword>
<dbReference type="HOGENOM" id="CLU_086673_2_2_9"/>
<feature type="transmembrane region" description="Helical" evidence="9">
    <location>
        <begin position="106"/>
        <end position="130"/>
    </location>
</feature>
<name>K6Q316_9FIRM</name>
<evidence type="ECO:0000256" key="5">
    <source>
        <dbReference type="ARBA" id="ARBA00022692"/>
    </source>
</evidence>
<evidence type="ECO:0000256" key="2">
    <source>
        <dbReference type="ARBA" id="ARBA00005540"/>
    </source>
</evidence>
<evidence type="ECO:0000313" key="10">
    <source>
        <dbReference type="EMBL" id="EKP95449.1"/>
    </source>
</evidence>
<dbReference type="Proteomes" id="UP000005710">
    <property type="component" value="Unassembled WGS sequence"/>
</dbReference>
<proteinExistence type="inferred from homology"/>
<comment type="caution">
    <text evidence="10">The sequence shown here is derived from an EMBL/GenBank/DDBJ whole genome shotgun (WGS) entry which is preliminary data.</text>
</comment>
<evidence type="ECO:0000256" key="8">
    <source>
        <dbReference type="PIRNR" id="PIRNR037778"/>
    </source>
</evidence>